<proteinExistence type="inferred from homology"/>
<dbReference type="GeneID" id="116200062"/>
<dbReference type="InterPro" id="IPR036955">
    <property type="entry name" value="AP2/ERF_dom_sf"/>
</dbReference>
<feature type="region of interest" description="Disordered" evidence="8">
    <location>
        <begin position="1"/>
        <end position="51"/>
    </location>
</feature>
<organism evidence="10 11">
    <name type="scientific">Punica granatum</name>
    <name type="common">Pomegranate</name>
    <dbReference type="NCBI Taxonomy" id="22663"/>
    <lineage>
        <taxon>Eukaryota</taxon>
        <taxon>Viridiplantae</taxon>
        <taxon>Streptophyta</taxon>
        <taxon>Embryophyta</taxon>
        <taxon>Tracheophyta</taxon>
        <taxon>Spermatophyta</taxon>
        <taxon>Magnoliopsida</taxon>
        <taxon>eudicotyledons</taxon>
        <taxon>Gunneridae</taxon>
        <taxon>Pentapetalae</taxon>
        <taxon>rosids</taxon>
        <taxon>malvids</taxon>
        <taxon>Myrtales</taxon>
        <taxon>Lythraceae</taxon>
        <taxon>Punica</taxon>
    </lineage>
</organism>
<evidence type="ECO:0000256" key="4">
    <source>
        <dbReference type="ARBA" id="ARBA00023159"/>
    </source>
</evidence>
<dbReference type="Proteomes" id="UP000515151">
    <property type="component" value="Chromosome 3"/>
</dbReference>
<dbReference type="Pfam" id="PF00847">
    <property type="entry name" value="AP2"/>
    <property type="match status" value="1"/>
</dbReference>
<dbReference type="GO" id="GO:0003677">
    <property type="term" value="F:DNA binding"/>
    <property type="evidence" value="ECO:0007669"/>
    <property type="project" value="UniProtKB-KW"/>
</dbReference>
<reference evidence="12" key="3">
    <citation type="journal article" date="2020" name="Plant Biotechnol. J.">
        <title>The pomegranate (Punica granatum L.) draft genome dissects genetic divergence between soft- and hard-seeded cultivars.</title>
        <authorList>
            <person name="Luo X."/>
            <person name="Li H."/>
            <person name="Wu Z."/>
            <person name="Yao W."/>
            <person name="Zhao P."/>
            <person name="Cao D."/>
            <person name="Yu H."/>
            <person name="Li K."/>
            <person name="Poudel K."/>
            <person name="Zhao D."/>
            <person name="Zhang F."/>
            <person name="Xia X."/>
            <person name="Chen L."/>
            <person name="Wang Q."/>
            <person name="Jing D."/>
            <person name="Cao S."/>
        </authorList>
    </citation>
    <scope>NUCLEOTIDE SEQUENCE [LARGE SCALE GENOMIC DNA]</scope>
</reference>
<feature type="compositionally biased region" description="Polar residues" evidence="8">
    <location>
        <begin position="1"/>
        <end position="30"/>
    </location>
</feature>
<keyword evidence="3" id="KW-0238">DNA-binding</keyword>
<reference evidence="10" key="2">
    <citation type="submission" date="2017-06" db="EMBL/GenBank/DDBJ databases">
        <title>The pomegranate genome and the genomics of punicalagin biosynthesis.</title>
        <authorList>
            <person name="Xu C."/>
        </authorList>
    </citation>
    <scope>NUCLEOTIDE SEQUENCE [LARGE SCALE GENOMIC DNA]</scope>
    <source>
        <tissue evidence="10">Fresh leaf</tissue>
    </source>
</reference>
<dbReference type="FunFam" id="3.30.730.10:FF:000001">
    <property type="entry name" value="Ethylene-responsive transcription factor 2"/>
    <property type="match status" value="1"/>
</dbReference>
<evidence type="ECO:0000256" key="7">
    <source>
        <dbReference type="ARBA" id="ARBA00024343"/>
    </source>
</evidence>
<evidence type="ECO:0000256" key="2">
    <source>
        <dbReference type="ARBA" id="ARBA00023015"/>
    </source>
</evidence>
<name>A0A218W0Q5_PUNGR</name>
<dbReference type="PANTHER" id="PTHR31985">
    <property type="entry name" value="ETHYLENE-RESPONSIVE TRANSCRIPTION FACTOR ERF042-RELATED"/>
    <property type="match status" value="1"/>
</dbReference>
<dbReference type="CDD" id="cd00018">
    <property type="entry name" value="AP2"/>
    <property type="match status" value="1"/>
</dbReference>
<dbReference type="PRINTS" id="PR00367">
    <property type="entry name" value="ETHRSPELEMNT"/>
</dbReference>
<dbReference type="Gene3D" id="3.30.730.10">
    <property type="entry name" value="AP2/ERF domain"/>
    <property type="match status" value="1"/>
</dbReference>
<keyword evidence="2" id="KW-0805">Transcription regulation</keyword>
<reference evidence="11" key="1">
    <citation type="journal article" date="2017" name="Plant J.">
        <title>The pomegranate (Punica granatum L.) genome and the genomics of punicalagin biosynthesis.</title>
        <authorList>
            <person name="Qin G."/>
            <person name="Xu C."/>
            <person name="Ming R."/>
            <person name="Tang H."/>
            <person name="Guyot R."/>
            <person name="Kramer E.M."/>
            <person name="Hu Y."/>
            <person name="Yi X."/>
            <person name="Qi Y."/>
            <person name="Xu X."/>
            <person name="Gao Z."/>
            <person name="Pan H."/>
            <person name="Jian J."/>
            <person name="Tian Y."/>
            <person name="Yue Z."/>
            <person name="Xu Y."/>
        </authorList>
    </citation>
    <scope>NUCLEOTIDE SEQUENCE [LARGE SCALE GENOMIC DNA]</scope>
    <source>
        <strain evidence="11">cv. Dabenzi</strain>
    </source>
</reference>
<evidence type="ECO:0000256" key="1">
    <source>
        <dbReference type="ARBA" id="ARBA00004123"/>
    </source>
</evidence>
<comment type="subcellular location">
    <subcellularLocation>
        <location evidence="1">Nucleus</location>
    </subcellularLocation>
</comment>
<keyword evidence="4" id="KW-0010">Activator</keyword>
<dbReference type="PROSITE" id="PS51032">
    <property type="entry name" value="AP2_ERF"/>
    <property type="match status" value="1"/>
</dbReference>
<dbReference type="InterPro" id="IPR051032">
    <property type="entry name" value="AP2/ERF_TF_ERF_subfamily"/>
</dbReference>
<protein>
    <submittedName>
        <fullName evidence="13">Ethylene-responsive transcription factor ERF039-like</fullName>
    </submittedName>
</protein>
<evidence type="ECO:0000259" key="9">
    <source>
        <dbReference type="PROSITE" id="PS51032"/>
    </source>
</evidence>
<dbReference type="RefSeq" id="XP_031386592.1">
    <property type="nucleotide sequence ID" value="XM_031530732.1"/>
</dbReference>
<dbReference type="InterPro" id="IPR001471">
    <property type="entry name" value="AP2/ERF_dom"/>
</dbReference>
<dbReference type="AlphaFoldDB" id="A0A218W0Q5"/>
<feature type="region of interest" description="Disordered" evidence="8">
    <location>
        <begin position="141"/>
        <end position="171"/>
    </location>
</feature>
<evidence type="ECO:0000256" key="5">
    <source>
        <dbReference type="ARBA" id="ARBA00023163"/>
    </source>
</evidence>
<evidence type="ECO:0000256" key="3">
    <source>
        <dbReference type="ARBA" id="ARBA00023125"/>
    </source>
</evidence>
<accession>A0A218W0Q5</accession>
<dbReference type="Proteomes" id="UP000197138">
    <property type="component" value="Unassembled WGS sequence"/>
</dbReference>
<gene>
    <name evidence="13" type="primary">LOC116200062</name>
    <name evidence="10" type="ORF">CDL15_Pgr015484</name>
</gene>
<evidence type="ECO:0000256" key="8">
    <source>
        <dbReference type="SAM" id="MobiDB-lite"/>
    </source>
</evidence>
<evidence type="ECO:0000313" key="12">
    <source>
        <dbReference type="Proteomes" id="UP000515151"/>
    </source>
</evidence>
<comment type="similarity">
    <text evidence="7">Belongs to the AP2/ERF transcription factor family. ERF subfamily.</text>
</comment>
<dbReference type="EMBL" id="MTKT01005556">
    <property type="protein sequence ID" value="OWM66058.1"/>
    <property type="molecule type" value="Genomic_DNA"/>
</dbReference>
<dbReference type="GO" id="GO:0005634">
    <property type="term" value="C:nucleus"/>
    <property type="evidence" value="ECO:0007669"/>
    <property type="project" value="UniProtKB-SubCell"/>
</dbReference>
<dbReference type="SMART" id="SM00380">
    <property type="entry name" value="AP2"/>
    <property type="match status" value="1"/>
</dbReference>
<feature type="compositionally biased region" description="Low complexity" evidence="8">
    <location>
        <begin position="148"/>
        <end position="163"/>
    </location>
</feature>
<dbReference type="PANTHER" id="PTHR31985:SF294">
    <property type="entry name" value="DEHYDRATION-RESPONSIVE ELEMENT-BINDING PROTEIN 3-LIKE"/>
    <property type="match status" value="1"/>
</dbReference>
<keyword evidence="6" id="KW-0539">Nucleus</keyword>
<keyword evidence="5" id="KW-0804">Transcription</keyword>
<reference evidence="13" key="4">
    <citation type="submission" date="2025-04" db="UniProtKB">
        <authorList>
            <consortium name="RefSeq"/>
        </authorList>
    </citation>
    <scope>IDENTIFICATION</scope>
    <source>
        <tissue evidence="13">Leaf</tissue>
    </source>
</reference>
<evidence type="ECO:0000313" key="10">
    <source>
        <dbReference type="EMBL" id="OWM66058.1"/>
    </source>
</evidence>
<evidence type="ECO:0000313" key="13">
    <source>
        <dbReference type="RefSeq" id="XP_031386592.1"/>
    </source>
</evidence>
<evidence type="ECO:0000256" key="6">
    <source>
        <dbReference type="ARBA" id="ARBA00023242"/>
    </source>
</evidence>
<sequence>MSSTQSDTAIASSKSLDMTTSPQPNLQPGTPDQPVKPKRARRADGGNKHPVYHGVRMRAWGRWVSEIREPRKKNRIWLGTFATPEMAARAHDAAALALKGRSAVLNFPELAASLPKLASTAPHHIQAAAAKAASIDIAPTNPATATTSGSQSSGGSNSWSSEGLVDLSGGGGEAPEIVELPRLGEIIELPRLGTSFDSFIESMDQAGSWVYPHWYYNDNEEISSAEECSVISGGFDAFFGELLIP</sequence>
<evidence type="ECO:0000313" key="11">
    <source>
        <dbReference type="Proteomes" id="UP000197138"/>
    </source>
</evidence>
<dbReference type="OrthoDB" id="693986at2759"/>
<dbReference type="InterPro" id="IPR016177">
    <property type="entry name" value="DNA-bd_dom_sf"/>
</dbReference>
<dbReference type="GO" id="GO:0003700">
    <property type="term" value="F:DNA-binding transcription factor activity"/>
    <property type="evidence" value="ECO:0007669"/>
    <property type="project" value="InterPro"/>
</dbReference>
<feature type="domain" description="AP2/ERF" evidence="9">
    <location>
        <begin position="51"/>
        <end position="108"/>
    </location>
</feature>
<dbReference type="SUPFAM" id="SSF54171">
    <property type="entry name" value="DNA-binding domain"/>
    <property type="match status" value="1"/>
</dbReference>
<keyword evidence="12" id="KW-1185">Reference proteome</keyword>